<evidence type="ECO:0000313" key="4">
    <source>
        <dbReference type="Proteomes" id="UP000708805"/>
    </source>
</evidence>
<organism evidence="3 4">
    <name type="scientific">Neisseria elongata subsp. nitroreducens</name>
    <dbReference type="NCBI Taxonomy" id="90367"/>
    <lineage>
        <taxon>Bacteria</taxon>
        <taxon>Pseudomonadati</taxon>
        <taxon>Pseudomonadota</taxon>
        <taxon>Betaproteobacteria</taxon>
        <taxon>Neisseriales</taxon>
        <taxon>Neisseriaceae</taxon>
        <taxon>Neisseria</taxon>
    </lineage>
</organism>
<proteinExistence type="predicted"/>
<evidence type="ECO:0000256" key="1">
    <source>
        <dbReference type="SAM" id="MobiDB-lite"/>
    </source>
</evidence>
<reference evidence="3" key="1">
    <citation type="submission" date="2021-04" db="EMBL/GenBank/DDBJ databases">
        <title>Genomic characterization of endocarditis-associated Neisseria elongata subsp. nitroreducens.</title>
        <authorList>
            <person name="Schorner M."/>
            <person name="Passarelli-Araujo H."/>
            <person name="Scheffer M."/>
            <person name="Barazzetti F."/>
            <person name="Martins J."/>
            <person name="Machado H."/>
            <person name="Palmeiro J."/>
            <person name="Bazzo M."/>
        </authorList>
    </citation>
    <scope>NUCLEOTIDE SEQUENCE</scope>
    <source>
        <strain evidence="3">Nel_M001</strain>
    </source>
</reference>
<sequence length="121" mass="13499">MSNISDKIAAKAACTCTSSSASSHTLPYPADGDTPPATHSYHASHTWPPGYTECRGRKCQSARSPQPRTLACECAFLFKYILFALITHHLKGEFAYRRQTALLFLPLILLVVYIFYYFGAF</sequence>
<feature type="transmembrane region" description="Helical" evidence="2">
    <location>
        <begin position="101"/>
        <end position="119"/>
    </location>
</feature>
<evidence type="ECO:0000256" key="2">
    <source>
        <dbReference type="SAM" id="Phobius"/>
    </source>
</evidence>
<dbReference type="EMBL" id="JAGJWT010000002">
    <property type="protein sequence ID" value="MBS9339779.1"/>
    <property type="molecule type" value="Genomic_DNA"/>
</dbReference>
<name>A0A9X0ZRJ1_NEIEL</name>
<dbReference type="AlphaFoldDB" id="A0A9X0ZRJ1"/>
<dbReference type="Proteomes" id="UP000708805">
    <property type="component" value="Unassembled WGS sequence"/>
</dbReference>
<keyword evidence="2" id="KW-0812">Transmembrane</keyword>
<comment type="caution">
    <text evidence="3">The sequence shown here is derived from an EMBL/GenBank/DDBJ whole genome shotgun (WGS) entry which is preliminary data.</text>
</comment>
<feature type="region of interest" description="Disordered" evidence="1">
    <location>
        <begin position="17"/>
        <end position="44"/>
    </location>
</feature>
<keyword evidence="2" id="KW-0472">Membrane</keyword>
<accession>A0A9X0ZRJ1</accession>
<protein>
    <submittedName>
        <fullName evidence="3">Uncharacterized protein</fullName>
    </submittedName>
</protein>
<dbReference type="RefSeq" id="WP_214037300.1">
    <property type="nucleotide sequence ID" value="NZ_JAGJWT010000002.1"/>
</dbReference>
<gene>
    <name evidence="3" type="ORF">J8641_02860</name>
</gene>
<evidence type="ECO:0000313" key="3">
    <source>
        <dbReference type="EMBL" id="MBS9339779.1"/>
    </source>
</evidence>
<keyword evidence="2" id="KW-1133">Transmembrane helix</keyword>